<sequence length="1067" mass="113075">MSSSVFVYGCSDGAMRFHDLGGGGGGGRASTTVRNGMGGNGGGGRQSTIKSVRGPNGRNDPVVTILDVDPAYDDDDDNDDDEYSRSVSDDRTLAMRSRILTACGSGVAFLWEVRVAIDRSSGTLRDLTVMPCGGRPLVRLDGLGNLTTSPRDAPGAPAPSSSSSNPGPRTRPPPGGFWGMAADARSRGGGASADAPYMTATPAISHDPHRNLLTWTLPPDAPASSIDHGDDCTTSAGDRDDRASLVKWAAGNGGFVKVWDMSSIVGGDRRSAAQHAHHSSPRPPPKVPPIAIARLPSSAASSAASSIAGLSHAAAPAASLTCVSLSRDGSRVLVHSAPLPDAVDGADDGQDGGGQSSSVSPVQSKRKKVGADGAKPSILHVNFTLLRAVPLAGFASSPSLIGTAVFASHLVPDVLTVATDRGVVHVNLDDGKTSPYSGDEFKMRSACSAVPAGPVHAVISLGGVGNRPGILFVEDRVVFTSRLRATVSSNDPKPVLIKKVDVHDKTMVCKLQGRNPPWRMVRSTRTSTFVESLRPMKSQPRLIPSPSGRYLCLFWERERNYEILHAGSLLAREQTNNPGSATASDGRGHRVTPFVDSGTNVSSFAWVGDDDNFAILRQLNTLPIVLDGNDGDLSGSSNPNPFPSSVKQCRPKVELFKLAEVKIDAVELVAGASVAAATIVSLGSLTVRGGDRVIPSVLFGGPSLCVCCLSTSDRADMNIGDNVAYFYSRKGGAIEKNDERANTYFSIGTSIPYPDLVTWDEHGTLCAISYGYRVAVYLSDESRFILLGSVRVANSSDVELPLLSMKFIHGVLYCSTQLSVHAIFLGNIEDNDTVCEIDAFTIATDCVPLYGMDNPDISSPAPIIAALTQPHVLAYHSGGLLVSTLTGLRLLSLSHPIVRIGTLLAANLIDRARKWIVAMPQVEHDGLAHFLIRRGHVDLAISELNGLSLETYIDLCMRFERTDELVYLLGKRGSEVIPETCDWGRDYGKSAFLSIGVYMLGKGKIECAKKMIAQAAEAGLCELLVDAMKLATFVSVVDQPEGSALIQKVTDAMDFNINRQFALVNIL</sequence>
<feature type="region of interest" description="Disordered" evidence="1">
    <location>
        <begin position="21"/>
        <end position="88"/>
    </location>
</feature>
<feature type="compositionally biased region" description="Low complexity" evidence="1">
    <location>
        <begin position="149"/>
        <end position="168"/>
    </location>
</feature>
<protein>
    <submittedName>
        <fullName evidence="2">Uncharacterized protein</fullName>
    </submittedName>
</protein>
<evidence type="ECO:0000313" key="3">
    <source>
        <dbReference type="Proteomes" id="UP001530315"/>
    </source>
</evidence>
<keyword evidence="3" id="KW-1185">Reference proteome</keyword>
<dbReference type="Proteomes" id="UP001530315">
    <property type="component" value="Unassembled WGS sequence"/>
</dbReference>
<proteinExistence type="predicted"/>
<feature type="region of interest" description="Disordered" evidence="1">
    <location>
        <begin position="339"/>
        <end position="371"/>
    </location>
</feature>
<organism evidence="2 3">
    <name type="scientific">Stephanodiscus triporus</name>
    <dbReference type="NCBI Taxonomy" id="2934178"/>
    <lineage>
        <taxon>Eukaryota</taxon>
        <taxon>Sar</taxon>
        <taxon>Stramenopiles</taxon>
        <taxon>Ochrophyta</taxon>
        <taxon>Bacillariophyta</taxon>
        <taxon>Coscinodiscophyceae</taxon>
        <taxon>Thalassiosirophycidae</taxon>
        <taxon>Stephanodiscales</taxon>
        <taxon>Stephanodiscaceae</taxon>
        <taxon>Stephanodiscus</taxon>
    </lineage>
</organism>
<feature type="region of interest" description="Disordered" evidence="1">
    <location>
        <begin position="140"/>
        <end position="193"/>
    </location>
</feature>
<name>A0ABD3MMY5_9STRA</name>
<feature type="compositionally biased region" description="Acidic residues" evidence="1">
    <location>
        <begin position="70"/>
        <end position="82"/>
    </location>
</feature>
<reference evidence="2 3" key="1">
    <citation type="submission" date="2024-10" db="EMBL/GenBank/DDBJ databases">
        <title>Updated reference genomes for cyclostephanoid diatoms.</title>
        <authorList>
            <person name="Roberts W.R."/>
            <person name="Alverson A.J."/>
        </authorList>
    </citation>
    <scope>NUCLEOTIDE SEQUENCE [LARGE SCALE GENOMIC DNA]</scope>
    <source>
        <strain evidence="2 3">AJA276-08</strain>
    </source>
</reference>
<dbReference type="EMBL" id="JALLAZ020001755">
    <property type="protein sequence ID" value="KAL3765273.1"/>
    <property type="molecule type" value="Genomic_DNA"/>
</dbReference>
<accession>A0ABD3MMY5</accession>
<feature type="region of interest" description="Disordered" evidence="1">
    <location>
        <begin position="269"/>
        <end position="291"/>
    </location>
</feature>
<comment type="caution">
    <text evidence="2">The sequence shown here is derived from an EMBL/GenBank/DDBJ whole genome shotgun (WGS) entry which is preliminary data.</text>
</comment>
<evidence type="ECO:0000256" key="1">
    <source>
        <dbReference type="SAM" id="MobiDB-lite"/>
    </source>
</evidence>
<dbReference type="AlphaFoldDB" id="A0ABD3MMY5"/>
<evidence type="ECO:0000313" key="2">
    <source>
        <dbReference type="EMBL" id="KAL3765273.1"/>
    </source>
</evidence>
<gene>
    <name evidence="2" type="ORF">ACHAW5_000274</name>
</gene>
<feature type="compositionally biased region" description="Gly residues" evidence="1">
    <location>
        <begin position="36"/>
        <end position="45"/>
    </location>
</feature>